<feature type="transmembrane region" description="Helical" evidence="1">
    <location>
        <begin position="164"/>
        <end position="184"/>
    </location>
</feature>
<dbReference type="PANTHER" id="PTHR40078:SF1">
    <property type="entry name" value="INTEGRAL MEMBRANE PROTEIN"/>
    <property type="match status" value="1"/>
</dbReference>
<dbReference type="Proteomes" id="UP000242432">
    <property type="component" value="Unassembled WGS sequence"/>
</dbReference>
<evidence type="ECO:0000256" key="1">
    <source>
        <dbReference type="SAM" id="Phobius"/>
    </source>
</evidence>
<feature type="transmembrane region" description="Helical" evidence="1">
    <location>
        <begin position="52"/>
        <end position="73"/>
    </location>
</feature>
<accession>A0A1T4VRI6</accession>
<dbReference type="EMBL" id="FUXX01000043">
    <property type="protein sequence ID" value="SKA67604.1"/>
    <property type="molecule type" value="Genomic_DNA"/>
</dbReference>
<keyword evidence="1" id="KW-1133">Transmembrane helix</keyword>
<evidence type="ECO:0008006" key="4">
    <source>
        <dbReference type="Google" id="ProtNLM"/>
    </source>
</evidence>
<keyword evidence="1" id="KW-0812">Transmembrane</keyword>
<organism evidence="2 3">
    <name type="scientific">Succinivibrio dextrinosolvens DSM 3072</name>
    <dbReference type="NCBI Taxonomy" id="1123324"/>
    <lineage>
        <taxon>Bacteria</taxon>
        <taxon>Pseudomonadati</taxon>
        <taxon>Pseudomonadota</taxon>
        <taxon>Gammaproteobacteria</taxon>
        <taxon>Aeromonadales</taxon>
        <taxon>Succinivibrionaceae</taxon>
        <taxon>Succinivibrio</taxon>
    </lineage>
</organism>
<keyword evidence="3" id="KW-1185">Reference proteome</keyword>
<gene>
    <name evidence="2" type="ORF">SAMN02745213_01958</name>
</gene>
<name>A0A1T4VRI6_9GAMM</name>
<sequence length="224" mass="24804">MSNKELLKRYTLFFLSVVFQGIAIASITFANIGTTPISSANYVLSLHSSFTLGETTLIFNILLMILQIMFISIGKDPLKKHAVNLLMQIPVCLIFSFMIDLGMNLLRISLPDEISYLVSWILVVSGTVLLALAVSLSVTSNVAMVPGEYFIKIFHPLVNRTFSFVKTFFDIFLVSSAVILSLFLTGFTQIEAVREGTLFAALCTGPIVHFFIPLTAKLKPLLQK</sequence>
<proteinExistence type="predicted"/>
<evidence type="ECO:0000313" key="3">
    <source>
        <dbReference type="Proteomes" id="UP000242432"/>
    </source>
</evidence>
<keyword evidence="1" id="KW-0472">Membrane</keyword>
<dbReference type="Pfam" id="PF19700">
    <property type="entry name" value="DUF6198"/>
    <property type="match status" value="1"/>
</dbReference>
<dbReference type="PANTHER" id="PTHR40078">
    <property type="entry name" value="INTEGRAL MEMBRANE PROTEIN-RELATED"/>
    <property type="match status" value="1"/>
</dbReference>
<dbReference type="AlphaFoldDB" id="A0A1T4VRI6"/>
<feature type="transmembrane region" description="Helical" evidence="1">
    <location>
        <begin position="196"/>
        <end position="216"/>
    </location>
</feature>
<dbReference type="RefSeq" id="WP_078929311.1">
    <property type="nucleotide sequence ID" value="NZ_FUXX01000043.1"/>
</dbReference>
<protein>
    <recommendedName>
        <fullName evidence="4">Membrane protein YczE</fullName>
    </recommendedName>
</protein>
<dbReference type="InterPro" id="IPR038750">
    <property type="entry name" value="YczE/YyaS-like"/>
</dbReference>
<feature type="transmembrane region" description="Helical" evidence="1">
    <location>
        <begin position="12"/>
        <end position="32"/>
    </location>
</feature>
<evidence type="ECO:0000313" key="2">
    <source>
        <dbReference type="EMBL" id="SKA67604.1"/>
    </source>
</evidence>
<feature type="transmembrane region" description="Helical" evidence="1">
    <location>
        <begin position="85"/>
        <end position="106"/>
    </location>
</feature>
<feature type="transmembrane region" description="Helical" evidence="1">
    <location>
        <begin position="118"/>
        <end position="143"/>
    </location>
</feature>
<reference evidence="3" key="1">
    <citation type="submission" date="2017-02" db="EMBL/GenBank/DDBJ databases">
        <authorList>
            <person name="Varghese N."/>
            <person name="Submissions S."/>
        </authorList>
    </citation>
    <scope>NUCLEOTIDE SEQUENCE [LARGE SCALE GENOMIC DNA]</scope>
    <source>
        <strain evidence="3">DSM 3072</strain>
    </source>
</reference>